<dbReference type="OrthoDB" id="5181253at2"/>
<sequence length="681" mass="75615">MTIHPGALRFVGQTLADAIRPTPPVPFHEWIGKNIVLVDGPRKGEFWTAEDAPYLVEIAACLTQEHPCTRVTVRKSQQTGVSILALAWMLYIAETCPDNCLYGVPGLDALRDINSGKMQPLIDEWQRETGKSVVYPTTSRSGEGSSTFQKKFAGGTLYLANANAVMDLSAKTTRYGVKDEVSKWQELPNGADPENLFFGRFTAFRRQKSYKIFELSTPELDSGDPLGEGPGHCRIDRSFRQSDQRFWNIGCPECGEELVQQDAFLLIDRDHPHKTVMACPSCGHHISEMERVAAVRQGRYIATAPGEDRHPGFHVDAFMSLMMSYEAIAEDKIAYAAKGEAGAKDYNNLVCALPYAMRGNAPDHKGLMQRREDYPADTIPAGGLIFVGGADIQSHGIYLEVVAFGEDRQSWTVSAEYFKGATDNPAAGAWLLLEDFAAREFPDCWGVLRRLDALAVDSGYRTNQVLEWCRRHPDTYAIKGMPGRGIPAISIPTRKSVNKRGKRKRFGSAMTWPVGTWALKAEFYGNLHKDGLAAGQPCDPPGYCHFHKGLNEEYFQQLTAEYFSSKLVKGRLHEEWMTRRADNHYLDCRIYAMAIAEHLGLSRKTKSEWAALRARLEPEVPTDLLSVAPLITAMQAVVKAVARPEEAKPAAPVTSTVPSAPPAPKPPTLENRWKKRNAGKT</sequence>
<dbReference type="InterPro" id="IPR046453">
    <property type="entry name" value="GpA_ATPase"/>
</dbReference>
<evidence type="ECO:0000259" key="2">
    <source>
        <dbReference type="Pfam" id="PF05876"/>
    </source>
</evidence>
<feature type="domain" description="Terminase large subunit GpA endonuclease" evidence="3">
    <location>
        <begin position="310"/>
        <end position="604"/>
    </location>
</feature>
<dbReference type="Pfam" id="PF20454">
    <property type="entry name" value="GpA_nuclease"/>
    <property type="match status" value="1"/>
</dbReference>
<feature type="region of interest" description="Disordered" evidence="1">
    <location>
        <begin position="644"/>
        <end position="681"/>
    </location>
</feature>
<dbReference type="GO" id="GO:0016887">
    <property type="term" value="F:ATP hydrolysis activity"/>
    <property type="evidence" value="ECO:0007669"/>
    <property type="project" value="InterPro"/>
</dbReference>
<dbReference type="GO" id="GO:0004519">
    <property type="term" value="F:endonuclease activity"/>
    <property type="evidence" value="ECO:0007669"/>
    <property type="project" value="InterPro"/>
</dbReference>
<dbReference type="InterPro" id="IPR046454">
    <property type="entry name" value="GpA_endonuclease"/>
</dbReference>
<dbReference type="AlphaFoldDB" id="A0A1Q9AN65"/>
<evidence type="ECO:0000256" key="1">
    <source>
        <dbReference type="SAM" id="MobiDB-lite"/>
    </source>
</evidence>
<dbReference type="EMBL" id="MKIO01000021">
    <property type="protein sequence ID" value="OLP56813.1"/>
    <property type="molecule type" value="Genomic_DNA"/>
</dbReference>
<protein>
    <submittedName>
        <fullName evidence="4">Terminase</fullName>
    </submittedName>
</protein>
<organism evidence="4 5">
    <name type="scientific">Xaviernesmea rhizosphaerae</name>
    <dbReference type="NCBI Taxonomy" id="1672749"/>
    <lineage>
        <taxon>Bacteria</taxon>
        <taxon>Pseudomonadati</taxon>
        <taxon>Pseudomonadota</taxon>
        <taxon>Alphaproteobacteria</taxon>
        <taxon>Hyphomicrobiales</taxon>
        <taxon>Rhizobiaceae</taxon>
        <taxon>Rhizobium/Agrobacterium group</taxon>
        <taxon>Xaviernesmea</taxon>
    </lineage>
</organism>
<evidence type="ECO:0000259" key="3">
    <source>
        <dbReference type="Pfam" id="PF20454"/>
    </source>
</evidence>
<dbReference type="RefSeq" id="WP_075633834.1">
    <property type="nucleotide sequence ID" value="NZ_MKIO01000021.1"/>
</dbReference>
<feature type="domain" description="Phage terminase large subunit GpA ATPase" evidence="2">
    <location>
        <begin position="47"/>
        <end position="299"/>
    </location>
</feature>
<name>A0A1Q9AN65_9HYPH</name>
<evidence type="ECO:0000313" key="4">
    <source>
        <dbReference type="EMBL" id="OLP56813.1"/>
    </source>
</evidence>
<dbReference type="Pfam" id="PF05876">
    <property type="entry name" value="GpA_ATPase"/>
    <property type="match status" value="1"/>
</dbReference>
<feature type="compositionally biased region" description="Low complexity" evidence="1">
    <location>
        <begin position="649"/>
        <end position="658"/>
    </location>
</feature>
<comment type="caution">
    <text evidence="4">The sequence shown here is derived from an EMBL/GenBank/DDBJ whole genome shotgun (WGS) entry which is preliminary data.</text>
</comment>
<accession>A0A1Q9AN65</accession>
<dbReference type="Proteomes" id="UP000186143">
    <property type="component" value="Unassembled WGS sequence"/>
</dbReference>
<dbReference type="STRING" id="1672749.BJF92_12135"/>
<reference evidence="4 5" key="1">
    <citation type="submission" date="2016-09" db="EMBL/GenBank/DDBJ databases">
        <title>Rhizobium sp. nov., a novel species isolated from the rice rhizosphere.</title>
        <authorList>
            <person name="Zhao J."/>
            <person name="Zhang X."/>
        </authorList>
    </citation>
    <scope>NUCLEOTIDE SEQUENCE [LARGE SCALE GENOMIC DNA]</scope>
    <source>
        <strain evidence="4 5">MH17</strain>
    </source>
</reference>
<evidence type="ECO:0000313" key="5">
    <source>
        <dbReference type="Proteomes" id="UP000186143"/>
    </source>
</evidence>
<proteinExistence type="predicted"/>
<gene>
    <name evidence="4" type="ORF">BJF92_12135</name>
</gene>